<evidence type="ECO:0000313" key="2">
    <source>
        <dbReference type="Proteomes" id="UP001590950"/>
    </source>
</evidence>
<gene>
    <name evidence="1" type="ORF">N7G274_002972</name>
</gene>
<organism evidence="1 2">
    <name type="scientific">Stereocaulon virgatum</name>
    <dbReference type="NCBI Taxonomy" id="373712"/>
    <lineage>
        <taxon>Eukaryota</taxon>
        <taxon>Fungi</taxon>
        <taxon>Dikarya</taxon>
        <taxon>Ascomycota</taxon>
        <taxon>Pezizomycotina</taxon>
        <taxon>Lecanoromycetes</taxon>
        <taxon>OSLEUM clade</taxon>
        <taxon>Lecanoromycetidae</taxon>
        <taxon>Lecanorales</taxon>
        <taxon>Lecanorineae</taxon>
        <taxon>Stereocaulaceae</taxon>
        <taxon>Stereocaulon</taxon>
    </lineage>
</organism>
<keyword evidence="2" id="KW-1185">Reference proteome</keyword>
<comment type="caution">
    <text evidence="1">The sequence shown here is derived from an EMBL/GenBank/DDBJ whole genome shotgun (WGS) entry which is preliminary data.</text>
</comment>
<evidence type="ECO:0000313" key="1">
    <source>
        <dbReference type="EMBL" id="KAL2044267.1"/>
    </source>
</evidence>
<accession>A0ABR4AI13</accession>
<dbReference type="Proteomes" id="UP001590950">
    <property type="component" value="Unassembled WGS sequence"/>
</dbReference>
<reference evidence="1 2" key="1">
    <citation type="submission" date="2024-09" db="EMBL/GenBank/DDBJ databases">
        <title>Rethinking Asexuality: The Enigmatic Case of Functional Sexual Genes in Lepraria (Stereocaulaceae).</title>
        <authorList>
            <person name="Doellman M."/>
            <person name="Sun Y."/>
            <person name="Barcenas-Pena A."/>
            <person name="Lumbsch H.T."/>
            <person name="Grewe F."/>
        </authorList>
    </citation>
    <scope>NUCLEOTIDE SEQUENCE [LARGE SCALE GENOMIC DNA]</scope>
    <source>
        <strain evidence="1 2">Mercado 3170</strain>
    </source>
</reference>
<name>A0ABR4AI13_9LECA</name>
<protein>
    <submittedName>
        <fullName evidence="1">Uncharacterized protein</fullName>
    </submittedName>
</protein>
<dbReference type="EMBL" id="JBEFKJ010000009">
    <property type="protein sequence ID" value="KAL2044267.1"/>
    <property type="molecule type" value="Genomic_DNA"/>
</dbReference>
<sequence>MSLRAPYARRRDVLLSLPLLDQSRMNDELTRGSSWLFSLQIFSPISCHSAIQKPTRPQLVGCCVQVSAMPPHLVKKESSLSSAACFSFDDHNFLRLYNKVKGLALDCKTPCTELNPQFGAQSSARKSSH</sequence>
<proteinExistence type="predicted"/>